<reference evidence="2 3" key="1">
    <citation type="submission" date="2013-09" db="EMBL/GenBank/DDBJ databases">
        <title>Corchorus capsularis genome sequencing.</title>
        <authorList>
            <person name="Alam M."/>
            <person name="Haque M.S."/>
            <person name="Islam M.S."/>
            <person name="Emdad E.M."/>
            <person name="Islam M.M."/>
            <person name="Ahmed B."/>
            <person name="Halim A."/>
            <person name="Hossen Q.M.M."/>
            <person name="Hossain M.Z."/>
            <person name="Ahmed R."/>
            <person name="Khan M.M."/>
            <person name="Islam R."/>
            <person name="Rashid M.M."/>
            <person name="Khan S.A."/>
            <person name="Rahman M.S."/>
            <person name="Alam M."/>
        </authorList>
    </citation>
    <scope>NUCLEOTIDE SEQUENCE [LARGE SCALE GENOMIC DNA]</scope>
    <source>
        <strain evidence="3">cv. CVL-1</strain>
        <tissue evidence="2">Whole seedling</tissue>
    </source>
</reference>
<dbReference type="Proteomes" id="UP000188268">
    <property type="component" value="Unassembled WGS sequence"/>
</dbReference>
<proteinExistence type="predicted"/>
<feature type="chain" id="PRO_5013023463" description="Desiccation-related protein PCC13-62-like protein" evidence="1">
    <location>
        <begin position="27"/>
        <end position="311"/>
    </location>
</feature>
<name>A0A1R3H0C0_COCAP</name>
<feature type="signal peptide" evidence="1">
    <location>
        <begin position="1"/>
        <end position="26"/>
    </location>
</feature>
<evidence type="ECO:0000313" key="3">
    <source>
        <dbReference type="Proteomes" id="UP000188268"/>
    </source>
</evidence>
<dbReference type="Pfam" id="PF13668">
    <property type="entry name" value="Ferritin_2"/>
    <property type="match status" value="1"/>
</dbReference>
<keyword evidence="1" id="KW-0732">Signal</keyword>
<gene>
    <name evidence="2" type="ORF">CCACVL1_22269</name>
</gene>
<dbReference type="OMA" id="NTFVTMI"/>
<evidence type="ECO:0008006" key="4">
    <source>
        <dbReference type="Google" id="ProtNLM"/>
    </source>
</evidence>
<dbReference type="PANTHER" id="PTHR31694:SF17">
    <property type="entry name" value="DESICCATION-RELATED PROTEIN PCC13-62-LIKE"/>
    <property type="match status" value="1"/>
</dbReference>
<comment type="caution">
    <text evidence="2">The sequence shown here is derived from an EMBL/GenBank/DDBJ whole genome shotgun (WGS) entry which is preliminary data.</text>
</comment>
<evidence type="ECO:0000256" key="1">
    <source>
        <dbReference type="SAM" id="SignalP"/>
    </source>
</evidence>
<keyword evidence="3" id="KW-1185">Reference proteome</keyword>
<dbReference type="Gramene" id="OMO63792">
    <property type="protein sequence ID" value="OMO63792"/>
    <property type="gene ID" value="CCACVL1_22269"/>
</dbReference>
<protein>
    <recommendedName>
        <fullName evidence="4">Desiccation-related protein PCC13-62-like protein</fullName>
    </recommendedName>
</protein>
<organism evidence="2 3">
    <name type="scientific">Corchorus capsularis</name>
    <name type="common">Jute</name>
    <dbReference type="NCBI Taxonomy" id="210143"/>
    <lineage>
        <taxon>Eukaryota</taxon>
        <taxon>Viridiplantae</taxon>
        <taxon>Streptophyta</taxon>
        <taxon>Embryophyta</taxon>
        <taxon>Tracheophyta</taxon>
        <taxon>Spermatophyta</taxon>
        <taxon>Magnoliopsida</taxon>
        <taxon>eudicotyledons</taxon>
        <taxon>Gunneridae</taxon>
        <taxon>Pentapetalae</taxon>
        <taxon>rosids</taxon>
        <taxon>malvids</taxon>
        <taxon>Malvales</taxon>
        <taxon>Malvaceae</taxon>
        <taxon>Grewioideae</taxon>
        <taxon>Apeibeae</taxon>
        <taxon>Corchorus</taxon>
    </lineage>
</organism>
<dbReference type="EMBL" id="AWWV01012872">
    <property type="protein sequence ID" value="OMO63792.1"/>
    <property type="molecule type" value="Genomic_DNA"/>
</dbReference>
<sequence length="311" mass="33804">MASRSCFCAFLVLFLVAFEPTCKVKATDIPPPLCRRVVGSSAELIEFAVNLEYLIAEFFLCISRGEGINIIAPDLVHGGPISIGCATANLDSVTRSIFEEFGIQTVRILRTIFQTSKLIKEIPMPQIDIRAVTLRRLVTGAFGGSLNPPFNVYGNTTNILPSSTLIVSMARQYYIGISPYIVGDEFQSLASLISNTESAKFGALRTLLYLRENETVVPYNFTLGTLVARAALSVNRLGMCGVKNEGLTLQFEFGNATNIIPFNPNVTAASRTAREVLRILYGTGNATLPGGLFPRGVNGRIAEKIVNLKLN</sequence>
<dbReference type="AlphaFoldDB" id="A0A1R3H0C0"/>
<dbReference type="PANTHER" id="PTHR31694">
    <property type="entry name" value="DESICCATION-LIKE PROTEIN"/>
    <property type="match status" value="1"/>
</dbReference>
<dbReference type="InterPro" id="IPR052965">
    <property type="entry name" value="Pigment-catalase-like"/>
</dbReference>
<accession>A0A1R3H0C0</accession>
<dbReference type="OrthoDB" id="1001765at2759"/>
<evidence type="ECO:0000313" key="2">
    <source>
        <dbReference type="EMBL" id="OMO63792.1"/>
    </source>
</evidence>